<name>A0AAW6TJA7_9FLAO</name>
<dbReference type="PANTHER" id="PTHR41533:SF2">
    <property type="entry name" value="BLR7131 PROTEIN"/>
    <property type="match status" value="1"/>
</dbReference>
<evidence type="ECO:0000259" key="8">
    <source>
        <dbReference type="PROSITE" id="PS52029"/>
    </source>
</evidence>
<comment type="pathway">
    <text evidence="1 7">Cell wall biogenesis; peptidoglycan biosynthesis.</text>
</comment>
<keyword evidence="10" id="KW-1185">Reference proteome</keyword>
<keyword evidence="6 7" id="KW-0961">Cell wall biogenesis/degradation</keyword>
<dbReference type="InterPro" id="IPR036365">
    <property type="entry name" value="PGBD-like_sf"/>
</dbReference>
<evidence type="ECO:0000313" key="9">
    <source>
        <dbReference type="EMBL" id="MDI5948959.1"/>
    </source>
</evidence>
<feature type="active site" description="Proton donor/acceptor" evidence="7">
    <location>
        <position position="432"/>
    </location>
</feature>
<dbReference type="EMBL" id="JASCRY010000001">
    <property type="protein sequence ID" value="MDI5948959.1"/>
    <property type="molecule type" value="Genomic_DNA"/>
</dbReference>
<dbReference type="Gene3D" id="1.10.101.10">
    <property type="entry name" value="PGBD-like superfamily/PGBD"/>
    <property type="match status" value="1"/>
</dbReference>
<comment type="caution">
    <text evidence="9">The sequence shown here is derived from an EMBL/GenBank/DDBJ whole genome shotgun (WGS) entry which is preliminary data.</text>
</comment>
<dbReference type="SUPFAM" id="SSF47090">
    <property type="entry name" value="PGBD-like"/>
    <property type="match status" value="1"/>
</dbReference>
<dbReference type="InterPro" id="IPR005490">
    <property type="entry name" value="LD_TPept_cat_dom"/>
</dbReference>
<evidence type="ECO:0000256" key="4">
    <source>
        <dbReference type="ARBA" id="ARBA00022960"/>
    </source>
</evidence>
<sequence length="529" mass="61687">MMKTLALILLICVTISCKKAEITSEVILKKEISNPVVLPEDKSIRIDSALLTSFNSKTLSAFYKATNYRTIWQSKENRKIILAELLKSDEEGLNPEDYKVKILSDFEKKSATLDETDLAKYDILLTSSFQKYISHLTNGKLNPRKLYKNWDLKENYIDINEILTDLLNNDSLADKIEQLKPNHIVYKKLKKALRLLNTLPKDNFNALKIEQIISPNDTNISIIDIKKRLIYWKELQLNDSLTSIYNEETMLAIKKFQNRHGLAVDGIIGPATIASLNFSKKQRMQQIIVNLERWKWYPKEMGKEYIIINIPDYRLSLIKDKDTLRTHRVIVGRAKRKSPILSSKLTQVVFNPTWTVPPTILREDVIPAILKNRSYLAESNIKIYDRNGGIVSPYEWQLSQAKSYRYVQSPGTFNSLGMVKIIFPNRFSVYLHDTNHRDYFDKIDRSLSSGCVRVDNPLELTEYLLDDDINWNLEKITEILQSEKTKFVKIKKEVSFHLLYWTAWSENNKLIFRDDIYNLDADLYTKLRN</sequence>
<dbReference type="InterPro" id="IPR038063">
    <property type="entry name" value="Transpep_catalytic_dom"/>
</dbReference>
<dbReference type="Pfam" id="PF01471">
    <property type="entry name" value="PG_binding_1"/>
    <property type="match status" value="1"/>
</dbReference>
<accession>A0AAW6TJA7</accession>
<dbReference type="PROSITE" id="PS51257">
    <property type="entry name" value="PROKAR_LIPOPROTEIN"/>
    <property type="match status" value="1"/>
</dbReference>
<dbReference type="Pfam" id="PF20142">
    <property type="entry name" value="Scaffold"/>
    <property type="match status" value="1"/>
</dbReference>
<dbReference type="InterPro" id="IPR052905">
    <property type="entry name" value="LD-transpeptidase_YkuD-like"/>
</dbReference>
<proteinExistence type="inferred from homology"/>
<dbReference type="GO" id="GO:0004180">
    <property type="term" value="F:carboxypeptidase activity"/>
    <property type="evidence" value="ECO:0007669"/>
    <property type="project" value="UniProtKB-ARBA"/>
</dbReference>
<keyword evidence="3" id="KW-0808">Transferase</keyword>
<comment type="similarity">
    <text evidence="2">Belongs to the YkuD family.</text>
</comment>
<evidence type="ECO:0000256" key="1">
    <source>
        <dbReference type="ARBA" id="ARBA00004752"/>
    </source>
</evidence>
<dbReference type="Pfam" id="PF03734">
    <property type="entry name" value="YkuD"/>
    <property type="match status" value="1"/>
</dbReference>
<keyword evidence="4 7" id="KW-0133">Cell shape</keyword>
<reference evidence="9 10" key="1">
    <citation type="submission" date="2023-04" db="EMBL/GenBank/DDBJ databases">
        <title>Two novel species of Flavobacterium.</title>
        <authorList>
            <person name="Liu Q."/>
            <person name="Xin Y.-H."/>
        </authorList>
    </citation>
    <scope>NUCLEOTIDE SEQUENCE [LARGE SCALE GENOMIC DNA]</scope>
    <source>
        <strain evidence="9 10">LB2P87</strain>
    </source>
</reference>
<evidence type="ECO:0000256" key="3">
    <source>
        <dbReference type="ARBA" id="ARBA00022679"/>
    </source>
</evidence>
<gene>
    <name evidence="9" type="ORF">QLS97_04790</name>
</gene>
<dbReference type="GO" id="GO:0016740">
    <property type="term" value="F:transferase activity"/>
    <property type="evidence" value="ECO:0007669"/>
    <property type="project" value="UniProtKB-KW"/>
</dbReference>
<organism evidence="9 10">
    <name type="scientific">Flavobacterium yafengii</name>
    <dbReference type="NCBI Taxonomy" id="3041253"/>
    <lineage>
        <taxon>Bacteria</taxon>
        <taxon>Pseudomonadati</taxon>
        <taxon>Bacteroidota</taxon>
        <taxon>Flavobacteriia</taxon>
        <taxon>Flavobacteriales</taxon>
        <taxon>Flavobacteriaceae</taxon>
        <taxon>Flavobacterium</taxon>
    </lineage>
</organism>
<evidence type="ECO:0000256" key="7">
    <source>
        <dbReference type="PROSITE-ProRule" id="PRU01373"/>
    </source>
</evidence>
<dbReference type="SUPFAM" id="SSF141523">
    <property type="entry name" value="L,D-transpeptidase catalytic domain-like"/>
    <property type="match status" value="1"/>
</dbReference>
<dbReference type="Gene3D" id="2.40.440.10">
    <property type="entry name" value="L,D-transpeptidase catalytic domain-like"/>
    <property type="match status" value="1"/>
</dbReference>
<dbReference type="InterPro" id="IPR045380">
    <property type="entry name" value="LD_TPept_scaffold_dom"/>
</dbReference>
<evidence type="ECO:0000256" key="5">
    <source>
        <dbReference type="ARBA" id="ARBA00022984"/>
    </source>
</evidence>
<dbReference type="PROSITE" id="PS52029">
    <property type="entry name" value="LD_TPASE"/>
    <property type="match status" value="1"/>
</dbReference>
<dbReference type="PANTHER" id="PTHR41533">
    <property type="entry name" value="L,D-TRANSPEPTIDASE HI_1667-RELATED"/>
    <property type="match status" value="1"/>
</dbReference>
<dbReference type="CDD" id="cd16913">
    <property type="entry name" value="YkuD_like"/>
    <property type="match status" value="1"/>
</dbReference>
<dbReference type="GO" id="GO:0009252">
    <property type="term" value="P:peptidoglycan biosynthetic process"/>
    <property type="evidence" value="ECO:0007669"/>
    <property type="project" value="UniProtKB-KW"/>
</dbReference>
<dbReference type="Proteomes" id="UP001228643">
    <property type="component" value="Unassembled WGS sequence"/>
</dbReference>
<dbReference type="InterPro" id="IPR036366">
    <property type="entry name" value="PGBDSf"/>
</dbReference>
<dbReference type="InterPro" id="IPR002477">
    <property type="entry name" value="Peptidoglycan-bd-like"/>
</dbReference>
<dbReference type="RefSeq" id="WP_282714585.1">
    <property type="nucleotide sequence ID" value="NZ_JASCRY010000001.1"/>
</dbReference>
<feature type="domain" description="L,D-TPase catalytic" evidence="8">
    <location>
        <begin position="304"/>
        <end position="480"/>
    </location>
</feature>
<dbReference type="GO" id="GO:0008360">
    <property type="term" value="P:regulation of cell shape"/>
    <property type="evidence" value="ECO:0007669"/>
    <property type="project" value="UniProtKB-UniRule"/>
</dbReference>
<feature type="active site" description="Nucleophile" evidence="7">
    <location>
        <position position="451"/>
    </location>
</feature>
<dbReference type="GO" id="GO:0071555">
    <property type="term" value="P:cell wall organization"/>
    <property type="evidence" value="ECO:0007669"/>
    <property type="project" value="UniProtKB-UniRule"/>
</dbReference>
<keyword evidence="5 7" id="KW-0573">Peptidoglycan synthesis</keyword>
<evidence type="ECO:0000256" key="6">
    <source>
        <dbReference type="ARBA" id="ARBA00023316"/>
    </source>
</evidence>
<dbReference type="AlphaFoldDB" id="A0AAW6TJA7"/>
<evidence type="ECO:0000256" key="2">
    <source>
        <dbReference type="ARBA" id="ARBA00005992"/>
    </source>
</evidence>
<protein>
    <submittedName>
        <fullName evidence="9">L,D-transpeptidase family protein</fullName>
    </submittedName>
</protein>
<evidence type="ECO:0000313" key="10">
    <source>
        <dbReference type="Proteomes" id="UP001228643"/>
    </source>
</evidence>